<reference evidence="2" key="1">
    <citation type="journal article" date="2021" name="Nat. Microbiol.">
        <title>Cocultivation of an ultrasmall environmental parasitic bacterium with lytic ability against bacteria associated with wastewater foams.</title>
        <authorList>
            <person name="Batinovic S."/>
            <person name="Rose J.J.A."/>
            <person name="Ratcliffe J."/>
            <person name="Seviour R.J."/>
            <person name="Petrovski S."/>
        </authorList>
    </citation>
    <scope>NUCLEOTIDE SEQUENCE</scope>
    <source>
        <strain evidence="2">CON44</strain>
    </source>
</reference>
<name>A0A857M9Q5_9ACTN</name>
<protein>
    <submittedName>
        <fullName evidence="2">Acyl-CoA carboxylase subunit epsilon</fullName>
    </submittedName>
</protein>
<gene>
    <name evidence="2" type="ORF">GII30_08125</name>
</gene>
<dbReference type="GO" id="GO:0003989">
    <property type="term" value="F:acetyl-CoA carboxylase activity"/>
    <property type="evidence" value="ECO:0007669"/>
    <property type="project" value="InterPro"/>
</dbReference>
<proteinExistence type="predicted"/>
<dbReference type="GO" id="GO:0004658">
    <property type="term" value="F:propionyl-CoA carboxylase activity"/>
    <property type="evidence" value="ECO:0007669"/>
    <property type="project" value="InterPro"/>
</dbReference>
<dbReference type="RefSeq" id="WP_005188515.1">
    <property type="nucleotide sequence ID" value="NZ_CP045804.1"/>
</dbReference>
<evidence type="ECO:0000256" key="1">
    <source>
        <dbReference type="SAM" id="MobiDB-lite"/>
    </source>
</evidence>
<organism evidence="2">
    <name type="scientific">Gordonia amarae</name>
    <dbReference type="NCBI Taxonomy" id="36821"/>
    <lineage>
        <taxon>Bacteria</taxon>
        <taxon>Bacillati</taxon>
        <taxon>Actinomycetota</taxon>
        <taxon>Actinomycetes</taxon>
        <taxon>Mycobacteriales</taxon>
        <taxon>Gordoniaceae</taxon>
        <taxon>Gordonia</taxon>
    </lineage>
</organism>
<feature type="region of interest" description="Disordered" evidence="1">
    <location>
        <begin position="1"/>
        <end position="20"/>
    </location>
</feature>
<dbReference type="EMBL" id="CP045810">
    <property type="protein sequence ID" value="QHN39144.1"/>
    <property type="molecule type" value="Genomic_DNA"/>
</dbReference>
<sequence>MSDNNEQNAQDGTQQPERPFLQVVKGNPTDEETAALTVVLAAAAGNGGGTPEPEARNDWGNYEERLRGPWGMPTSFTHLRR</sequence>
<feature type="compositionally biased region" description="Polar residues" evidence="1">
    <location>
        <begin position="1"/>
        <end position="16"/>
    </location>
</feature>
<feature type="compositionally biased region" description="Basic and acidic residues" evidence="1">
    <location>
        <begin position="53"/>
        <end position="67"/>
    </location>
</feature>
<dbReference type="Pfam" id="PF13822">
    <property type="entry name" value="ACC_epsilon"/>
    <property type="match status" value="1"/>
</dbReference>
<evidence type="ECO:0000313" key="2">
    <source>
        <dbReference type="EMBL" id="QHN39144.1"/>
    </source>
</evidence>
<feature type="region of interest" description="Disordered" evidence="1">
    <location>
        <begin position="44"/>
        <end position="81"/>
    </location>
</feature>
<dbReference type="InterPro" id="IPR032716">
    <property type="entry name" value="ACC_epsilon"/>
</dbReference>
<accession>A0A857M9Q5</accession>
<dbReference type="AlphaFoldDB" id="A0A857M9Q5"/>